<dbReference type="AlphaFoldDB" id="A0ABD3QKR4"/>
<name>A0ABD3QKR4_9STRA</name>
<dbReference type="EMBL" id="JALLAZ020000214">
    <property type="protein sequence ID" value="KAL3800518.1"/>
    <property type="molecule type" value="Genomic_DNA"/>
</dbReference>
<dbReference type="PANTHER" id="PTHR46994">
    <property type="entry name" value="5'-METHYLTHIOADENOSINE/S-ADENOSYLHOMOCYSTEINE NUCLEOSIDASE 1"/>
    <property type="match status" value="1"/>
</dbReference>
<dbReference type="InterPro" id="IPR035994">
    <property type="entry name" value="Nucleoside_phosphorylase_sf"/>
</dbReference>
<evidence type="ECO:0000313" key="2">
    <source>
        <dbReference type="EMBL" id="KAL3800518.1"/>
    </source>
</evidence>
<comment type="caution">
    <text evidence="2">The sequence shown here is derived from an EMBL/GenBank/DDBJ whole genome shotgun (WGS) entry which is preliminary data.</text>
</comment>
<accession>A0ABD3QKR4</accession>
<dbReference type="InterPro" id="IPR000845">
    <property type="entry name" value="Nucleoside_phosphorylase_d"/>
</dbReference>
<evidence type="ECO:0000259" key="1">
    <source>
        <dbReference type="Pfam" id="PF01048"/>
    </source>
</evidence>
<dbReference type="PANTHER" id="PTHR46994:SF1">
    <property type="entry name" value="5'-METHYLTHIOADENOSINE NUCLEOSIDASE"/>
    <property type="match status" value="1"/>
</dbReference>
<protein>
    <recommendedName>
        <fullName evidence="1">Nucleoside phosphorylase domain-containing protein</fullName>
    </recommendedName>
</protein>
<evidence type="ECO:0000313" key="3">
    <source>
        <dbReference type="Proteomes" id="UP001530315"/>
    </source>
</evidence>
<dbReference type="SUPFAM" id="SSF53167">
    <property type="entry name" value="Purine and uridine phosphorylases"/>
    <property type="match status" value="1"/>
</dbReference>
<gene>
    <name evidence="2" type="ORF">ACHAW5_009028</name>
</gene>
<dbReference type="Pfam" id="PF01048">
    <property type="entry name" value="PNP_UDP_1"/>
    <property type="match status" value="1"/>
</dbReference>
<proteinExistence type="predicted"/>
<organism evidence="2 3">
    <name type="scientific">Stephanodiscus triporus</name>
    <dbReference type="NCBI Taxonomy" id="2934178"/>
    <lineage>
        <taxon>Eukaryota</taxon>
        <taxon>Sar</taxon>
        <taxon>Stramenopiles</taxon>
        <taxon>Ochrophyta</taxon>
        <taxon>Bacillariophyta</taxon>
        <taxon>Coscinodiscophyceae</taxon>
        <taxon>Thalassiosirophycidae</taxon>
        <taxon>Stephanodiscales</taxon>
        <taxon>Stephanodiscaceae</taxon>
        <taxon>Stephanodiscus</taxon>
    </lineage>
</organism>
<dbReference type="Proteomes" id="UP001530315">
    <property type="component" value="Unassembled WGS sequence"/>
</dbReference>
<dbReference type="Gene3D" id="3.40.50.1580">
    <property type="entry name" value="Nucleoside phosphorylase domain"/>
    <property type="match status" value="1"/>
</dbReference>
<keyword evidence="3" id="KW-1185">Reference proteome</keyword>
<dbReference type="InterPro" id="IPR044580">
    <property type="entry name" value="MTAN"/>
</dbReference>
<feature type="domain" description="Nucleoside phosphorylase" evidence="1">
    <location>
        <begin position="6"/>
        <end position="238"/>
    </location>
</feature>
<reference evidence="2 3" key="1">
    <citation type="submission" date="2024-10" db="EMBL/GenBank/DDBJ databases">
        <title>Updated reference genomes for cyclostephanoid diatoms.</title>
        <authorList>
            <person name="Roberts W.R."/>
            <person name="Alverson A.J."/>
        </authorList>
    </citation>
    <scope>NUCLEOTIDE SEQUENCE [LARGE SCALE GENOMIC DNA]</scope>
    <source>
        <strain evidence="2 3">AJA276-08</strain>
    </source>
</reference>
<sequence>MLISNVVVAIAMEAEASPFVNHLNLQLDTSFFPSETPFRAFRGKHNNCNLTVITNGADTVYGTGVDNVGTVPAAVATFLALQKLKSDTDPADLLINAGTCGGFRRKGAAIGDVFLTTAVANHDRRIAIPGFTSYGIGKVESTSVERLASHLNAKLGICSTGNSLDFHELDSHHMLQNDASVKDMEAAAIAWASEVWSTPHFGVKVVTDIVDGDKPSHEEFLENLGKAAKSLQSTLPKVIDYVCDRKHDEL</sequence>